<dbReference type="GO" id="GO:0003824">
    <property type="term" value="F:catalytic activity"/>
    <property type="evidence" value="ECO:0007669"/>
    <property type="project" value="InterPro"/>
</dbReference>
<evidence type="ECO:0000313" key="3">
    <source>
        <dbReference type="Proteomes" id="UP000183982"/>
    </source>
</evidence>
<dbReference type="OrthoDB" id="9804723at2"/>
<organism evidence="2 3">
    <name type="scientific">Shimia gijangensis</name>
    <dbReference type="NCBI Taxonomy" id="1470563"/>
    <lineage>
        <taxon>Bacteria</taxon>
        <taxon>Pseudomonadati</taxon>
        <taxon>Pseudomonadota</taxon>
        <taxon>Alphaproteobacteria</taxon>
        <taxon>Rhodobacterales</taxon>
        <taxon>Roseobacteraceae</taxon>
    </lineage>
</organism>
<proteinExistence type="predicted"/>
<dbReference type="Proteomes" id="UP000183982">
    <property type="component" value="Unassembled WGS sequence"/>
</dbReference>
<gene>
    <name evidence="2" type="ORF">SAMN05444000_103292</name>
</gene>
<dbReference type="Pfam" id="PF00561">
    <property type="entry name" value="Abhydrolase_1"/>
    <property type="match status" value="1"/>
</dbReference>
<name>A0A1M6ETJ3_9RHOB</name>
<evidence type="ECO:0000313" key="2">
    <source>
        <dbReference type="EMBL" id="SHI88706.1"/>
    </source>
</evidence>
<dbReference type="InterPro" id="IPR000073">
    <property type="entry name" value="AB_hydrolase_1"/>
</dbReference>
<feature type="domain" description="AB hydrolase-1" evidence="1">
    <location>
        <begin position="22"/>
        <end position="251"/>
    </location>
</feature>
<sequence length="266" mass="29468">MPRIDVNGTRMHYTDTGEGTETIVFSHGLLFSGAMFEAQVEHFSKTYRCITFDHRGQGQSEVTDSGYDIDTLTDDASALIEKLGVGPCHFVGLSMGGFVGMRLAARRPDLLKSLILLETSADPEPEENHGKYKKLNFVARWIGLWAVINQVMPIMFSQSFLNDATRDAEKAKWKKAIVGNNRIGITRAVMGVVNRLPIYDELDEIVLPTLVIVGEEDVATVPAKAERIHRAINGSRLIYVPRAGHSATIEQPVLVNTAIDEFLQKV</sequence>
<dbReference type="InterPro" id="IPR029058">
    <property type="entry name" value="AB_hydrolase_fold"/>
</dbReference>
<evidence type="ECO:0000259" key="1">
    <source>
        <dbReference type="Pfam" id="PF00561"/>
    </source>
</evidence>
<keyword evidence="3" id="KW-1185">Reference proteome</keyword>
<dbReference type="EMBL" id="FQZQ01000003">
    <property type="protein sequence ID" value="SHI88706.1"/>
    <property type="molecule type" value="Genomic_DNA"/>
</dbReference>
<dbReference type="Gene3D" id="3.40.50.1820">
    <property type="entry name" value="alpha/beta hydrolase"/>
    <property type="match status" value="1"/>
</dbReference>
<dbReference type="STRING" id="1470563.SAMN05444000_103292"/>
<accession>A0A1M6ETJ3</accession>
<dbReference type="InterPro" id="IPR050266">
    <property type="entry name" value="AB_hydrolase_sf"/>
</dbReference>
<protein>
    <submittedName>
        <fullName evidence="2">Pimeloyl-ACP methyl ester carboxylesterase</fullName>
    </submittedName>
</protein>
<dbReference type="AlphaFoldDB" id="A0A1M6ETJ3"/>
<reference evidence="3" key="1">
    <citation type="submission" date="2016-11" db="EMBL/GenBank/DDBJ databases">
        <authorList>
            <person name="Varghese N."/>
            <person name="Submissions S."/>
        </authorList>
    </citation>
    <scope>NUCLEOTIDE SEQUENCE [LARGE SCALE GENOMIC DNA]</scope>
    <source>
        <strain evidence="3">DSM 100564</strain>
    </source>
</reference>
<dbReference type="PRINTS" id="PR00111">
    <property type="entry name" value="ABHYDROLASE"/>
</dbReference>
<dbReference type="SUPFAM" id="SSF53474">
    <property type="entry name" value="alpha/beta-Hydrolases"/>
    <property type="match status" value="1"/>
</dbReference>
<dbReference type="PANTHER" id="PTHR43798">
    <property type="entry name" value="MONOACYLGLYCEROL LIPASE"/>
    <property type="match status" value="1"/>
</dbReference>
<dbReference type="RefSeq" id="WP_073249884.1">
    <property type="nucleotide sequence ID" value="NZ_FQZQ01000003.1"/>
</dbReference>
<dbReference type="PRINTS" id="PR00412">
    <property type="entry name" value="EPOXHYDRLASE"/>
</dbReference>
<dbReference type="InterPro" id="IPR000639">
    <property type="entry name" value="Epox_hydrolase-like"/>
</dbReference>